<dbReference type="Pfam" id="PF12728">
    <property type="entry name" value="HTH_17"/>
    <property type="match status" value="1"/>
</dbReference>
<dbReference type="Proteomes" id="UP000681035">
    <property type="component" value="Chromosome"/>
</dbReference>
<proteinExistence type="predicted"/>
<accession>A0A810Q5B9</accession>
<evidence type="ECO:0000259" key="1">
    <source>
        <dbReference type="Pfam" id="PF12728"/>
    </source>
</evidence>
<sequence>MNTSSIKNFDELPLFLNAQLVSRTLGVSPSSAYELLHEDGFPSLRIGSRLVVPKEQFRLWVERQTGGTHEE</sequence>
<protein>
    <recommendedName>
        <fullName evidence="1">Helix-turn-helix domain-containing protein</fullName>
    </recommendedName>
</protein>
<organism evidence="2 3">
    <name type="scientific">Vescimonas coprocola</name>
    <dbReference type="NCBI Taxonomy" id="2714355"/>
    <lineage>
        <taxon>Bacteria</taxon>
        <taxon>Bacillati</taxon>
        <taxon>Bacillota</taxon>
        <taxon>Clostridia</taxon>
        <taxon>Eubacteriales</taxon>
        <taxon>Oscillospiraceae</taxon>
        <taxon>Vescimonas</taxon>
    </lineage>
</organism>
<reference evidence="2" key="1">
    <citation type="submission" date="2020-09" db="EMBL/GenBank/DDBJ databases">
        <title>New species isolated from human feces.</title>
        <authorList>
            <person name="Kitahara M."/>
            <person name="Shigeno Y."/>
            <person name="Shime M."/>
            <person name="Matsumoto Y."/>
            <person name="Nakamura S."/>
            <person name="Motooka D."/>
            <person name="Fukuoka S."/>
            <person name="Nishikawa H."/>
            <person name="Benno Y."/>
        </authorList>
    </citation>
    <scope>NUCLEOTIDE SEQUENCE</scope>
    <source>
        <strain evidence="2">MM50</strain>
    </source>
</reference>
<evidence type="ECO:0000313" key="2">
    <source>
        <dbReference type="EMBL" id="BCK80866.1"/>
    </source>
</evidence>
<dbReference type="InterPro" id="IPR041657">
    <property type="entry name" value="HTH_17"/>
</dbReference>
<evidence type="ECO:0000313" key="3">
    <source>
        <dbReference type="Proteomes" id="UP000681035"/>
    </source>
</evidence>
<dbReference type="KEGG" id="vcop:MM50RIKEN_06290"/>
<dbReference type="EMBL" id="AP023418">
    <property type="protein sequence ID" value="BCK80866.1"/>
    <property type="molecule type" value="Genomic_DNA"/>
</dbReference>
<keyword evidence="3" id="KW-1185">Reference proteome</keyword>
<name>A0A810Q5B9_9FIRM</name>
<gene>
    <name evidence="2" type="ORF">MM50RIKEN_06290</name>
</gene>
<dbReference type="AlphaFoldDB" id="A0A810Q5B9"/>
<dbReference type="RefSeq" id="WP_228298429.1">
    <property type="nucleotide sequence ID" value="NZ_AP023418.1"/>
</dbReference>
<feature type="domain" description="Helix-turn-helix" evidence="1">
    <location>
        <begin position="21"/>
        <end position="64"/>
    </location>
</feature>